<dbReference type="InterPro" id="IPR005929">
    <property type="entry name" value="Ribulokinase"/>
</dbReference>
<evidence type="ECO:0000256" key="4">
    <source>
        <dbReference type="ARBA" id="ARBA00022840"/>
    </source>
</evidence>
<evidence type="ECO:0000256" key="9">
    <source>
        <dbReference type="RuleBase" id="RU003455"/>
    </source>
</evidence>
<gene>
    <name evidence="7" type="primary">araB</name>
    <name evidence="12" type="ORF">G8759_04605</name>
</gene>
<comment type="similarity">
    <text evidence="7 9">Belongs to the ribulokinase family.</text>
</comment>
<organism evidence="12 13">
    <name type="scientific">Spirosoma aureum</name>
    <dbReference type="NCBI Taxonomy" id="2692134"/>
    <lineage>
        <taxon>Bacteria</taxon>
        <taxon>Pseudomonadati</taxon>
        <taxon>Bacteroidota</taxon>
        <taxon>Cytophagia</taxon>
        <taxon>Cytophagales</taxon>
        <taxon>Cytophagaceae</taxon>
        <taxon>Spirosoma</taxon>
    </lineage>
</organism>
<sequence length="561" mass="60898">MSNPYVIGVDFGTDSVRALIVDTQTGQAVGTHVHEYARWKKGLYCNPATSQFRQHPLDYLEGLEATITGALAKAPADVRQNIVGISIDTTGSTPGPVDETGLPLALRHDFAENPNGMFILWKDHTANAEAEEINNLAHHWDTDYTKYVGGIYSSEWFWAKMLRTLRVDEAIRQHAFSWVEHCDWISAVLTGNTNPLTLRRSRCAAGHKALWHSEFDGLPSNEFLTRLDPLLSGQRDRLFTDTYTADQPMGKLSAEWAEKLGLSTDVVIGVGAFDAHMGAIGAEIEPYAFVRIIGTSTCDILMAPNEEIGHRLIRGICGQVDGSVAPGMLGLEAGQSAFGDVYAWFSRLITGPVRELLGDEAADKLSSQLIPHLSAQAAQLPVTENDLIALDWINGRRTPDANHTLKAAIAGLNLGTDAPKIFKALVEATAFGSRSIVDRFVQEGVPIKKVIAIGGVAKKSPFVMQTLSDVLNKPIQVANSDQACALGAAMCAAVASGVHPTMEAAQQAMGSGFDAEYQPRPEQVSVYEKLYQKYLKLGAFIENKQVSSSQSITQYAQSESL</sequence>
<proteinExistence type="inferred from homology"/>
<dbReference type="GO" id="GO:0019150">
    <property type="term" value="F:D-ribulokinase activity"/>
    <property type="evidence" value="ECO:0007669"/>
    <property type="project" value="TreeGrafter"/>
</dbReference>
<dbReference type="Proteomes" id="UP000501802">
    <property type="component" value="Chromosome"/>
</dbReference>
<dbReference type="EC" id="2.7.1.16" evidence="7 8"/>
<dbReference type="InterPro" id="IPR000577">
    <property type="entry name" value="Carb_kinase_FGGY"/>
</dbReference>
<dbReference type="GO" id="GO:0005524">
    <property type="term" value="F:ATP binding"/>
    <property type="evidence" value="ECO:0007669"/>
    <property type="project" value="UniProtKB-UniRule"/>
</dbReference>
<protein>
    <recommendedName>
        <fullName evidence="7 8">Ribulokinase</fullName>
        <ecNumber evidence="7 8">2.7.1.16</ecNumber>
    </recommendedName>
</protein>
<dbReference type="GO" id="GO:0019569">
    <property type="term" value="P:L-arabinose catabolic process to D-xylulose 5-phosphate"/>
    <property type="evidence" value="ECO:0007669"/>
    <property type="project" value="UniProtKB-UniRule"/>
</dbReference>
<evidence type="ECO:0000313" key="12">
    <source>
        <dbReference type="EMBL" id="QIP11962.1"/>
    </source>
</evidence>
<accession>A0A6G9AHL1</accession>
<dbReference type="GO" id="GO:0005737">
    <property type="term" value="C:cytoplasm"/>
    <property type="evidence" value="ECO:0007669"/>
    <property type="project" value="TreeGrafter"/>
</dbReference>
<dbReference type="GO" id="GO:0008741">
    <property type="term" value="F:ribulokinase activity"/>
    <property type="evidence" value="ECO:0007669"/>
    <property type="project" value="UniProtKB-UniRule"/>
</dbReference>
<dbReference type="UniPathway" id="UPA00145">
    <property type="reaction ID" value="UER00566"/>
</dbReference>
<evidence type="ECO:0000313" key="13">
    <source>
        <dbReference type="Proteomes" id="UP000501802"/>
    </source>
</evidence>
<keyword evidence="6 7" id="KW-0119">Carbohydrate metabolism</keyword>
<evidence type="ECO:0000256" key="1">
    <source>
        <dbReference type="ARBA" id="ARBA00022679"/>
    </source>
</evidence>
<dbReference type="KEGG" id="spib:G8759_04605"/>
<dbReference type="AlphaFoldDB" id="A0A6G9AHL1"/>
<evidence type="ECO:0000256" key="6">
    <source>
        <dbReference type="ARBA" id="ARBA00023277"/>
    </source>
</evidence>
<name>A0A6G9AHL1_9BACT</name>
<evidence type="ECO:0000259" key="11">
    <source>
        <dbReference type="Pfam" id="PF02782"/>
    </source>
</evidence>
<dbReference type="EMBL" id="CP050063">
    <property type="protein sequence ID" value="QIP11962.1"/>
    <property type="molecule type" value="Genomic_DNA"/>
</dbReference>
<comment type="catalytic activity">
    <reaction evidence="7 9">
        <text>L-ribulose + ATP = L-ribulose 5-phosphate + ADP + H(+)</text>
        <dbReference type="Rhea" id="RHEA:22072"/>
        <dbReference type="ChEBI" id="CHEBI:15378"/>
        <dbReference type="ChEBI" id="CHEBI:16880"/>
        <dbReference type="ChEBI" id="CHEBI:30616"/>
        <dbReference type="ChEBI" id="CHEBI:58226"/>
        <dbReference type="ChEBI" id="CHEBI:456216"/>
        <dbReference type="EC" id="2.7.1.16"/>
    </reaction>
</comment>
<dbReference type="Pfam" id="PF00370">
    <property type="entry name" value="FGGY_N"/>
    <property type="match status" value="1"/>
</dbReference>
<feature type="domain" description="Carbohydrate kinase FGGY N-terminal" evidence="10">
    <location>
        <begin position="5"/>
        <end position="281"/>
    </location>
</feature>
<dbReference type="Pfam" id="PF02782">
    <property type="entry name" value="FGGY_C"/>
    <property type="match status" value="1"/>
</dbReference>
<evidence type="ECO:0000256" key="5">
    <source>
        <dbReference type="ARBA" id="ARBA00022935"/>
    </source>
</evidence>
<keyword evidence="5 7" id="KW-0054">Arabinose catabolism</keyword>
<comment type="catalytic activity">
    <reaction evidence="7">
        <text>D-ribulose + ATP = D-ribulose 5-phosphate + ADP + H(+)</text>
        <dbReference type="Rhea" id="RHEA:17601"/>
        <dbReference type="ChEBI" id="CHEBI:15378"/>
        <dbReference type="ChEBI" id="CHEBI:17173"/>
        <dbReference type="ChEBI" id="CHEBI:30616"/>
        <dbReference type="ChEBI" id="CHEBI:58121"/>
        <dbReference type="ChEBI" id="CHEBI:456216"/>
        <dbReference type="EC" id="2.7.1.16"/>
    </reaction>
</comment>
<keyword evidence="1 7" id="KW-0808">Transferase</keyword>
<keyword evidence="4 7" id="KW-0067">ATP-binding</keyword>
<dbReference type="RefSeq" id="WP_167205650.1">
    <property type="nucleotide sequence ID" value="NZ_CP050063.1"/>
</dbReference>
<dbReference type="HAMAP" id="MF_00520">
    <property type="entry name" value="Ribulokinase"/>
    <property type="match status" value="1"/>
</dbReference>
<dbReference type="PIRSF" id="PIRSF000538">
    <property type="entry name" value="GlpK"/>
    <property type="match status" value="1"/>
</dbReference>
<keyword evidence="3 7" id="KW-0418">Kinase</keyword>
<keyword evidence="2 7" id="KW-0547">Nucleotide-binding</keyword>
<dbReference type="PANTHER" id="PTHR43435:SF4">
    <property type="entry name" value="FGGY CARBOHYDRATE KINASE DOMAIN-CONTAINING PROTEIN"/>
    <property type="match status" value="1"/>
</dbReference>
<evidence type="ECO:0000256" key="7">
    <source>
        <dbReference type="HAMAP-Rule" id="MF_00520"/>
    </source>
</evidence>
<feature type="domain" description="Carbohydrate kinase FGGY C-terminal" evidence="11">
    <location>
        <begin position="292"/>
        <end position="495"/>
    </location>
</feature>
<reference evidence="12 13" key="1">
    <citation type="submission" date="2020-03" db="EMBL/GenBank/DDBJ databases">
        <authorList>
            <person name="Kim M.K."/>
        </authorList>
    </citation>
    <scope>NUCLEOTIDE SEQUENCE [LARGE SCALE GENOMIC DNA]</scope>
    <source>
        <strain evidence="12 13">BT328</strain>
    </source>
</reference>
<evidence type="ECO:0000256" key="3">
    <source>
        <dbReference type="ARBA" id="ARBA00022777"/>
    </source>
</evidence>
<comment type="pathway">
    <text evidence="7 9">Carbohydrate degradation; L-arabinose degradation via L-ribulose; D-xylulose 5-phosphate from L-arabinose (bacterial route): step 2/3.</text>
</comment>
<dbReference type="CDD" id="cd07781">
    <property type="entry name" value="ASKHA_NBD_FGGY_L-RBK"/>
    <property type="match status" value="1"/>
</dbReference>
<evidence type="ECO:0000259" key="10">
    <source>
        <dbReference type="Pfam" id="PF00370"/>
    </source>
</evidence>
<dbReference type="InterPro" id="IPR018485">
    <property type="entry name" value="FGGY_C"/>
</dbReference>
<dbReference type="Gene3D" id="3.30.420.40">
    <property type="match status" value="2"/>
</dbReference>
<evidence type="ECO:0000256" key="8">
    <source>
        <dbReference type="NCBIfam" id="TIGR01234"/>
    </source>
</evidence>
<dbReference type="SUPFAM" id="SSF53067">
    <property type="entry name" value="Actin-like ATPase domain"/>
    <property type="match status" value="2"/>
</dbReference>
<dbReference type="InterPro" id="IPR018484">
    <property type="entry name" value="FGGY_N"/>
</dbReference>
<dbReference type="NCBIfam" id="TIGR01234">
    <property type="entry name" value="L-ribulokinase"/>
    <property type="match status" value="1"/>
</dbReference>
<dbReference type="NCBIfam" id="NF003154">
    <property type="entry name" value="PRK04123.1"/>
    <property type="match status" value="1"/>
</dbReference>
<dbReference type="InterPro" id="IPR043129">
    <property type="entry name" value="ATPase_NBD"/>
</dbReference>
<keyword evidence="13" id="KW-1185">Reference proteome</keyword>
<evidence type="ECO:0000256" key="2">
    <source>
        <dbReference type="ARBA" id="ARBA00022741"/>
    </source>
</evidence>
<dbReference type="PANTHER" id="PTHR43435">
    <property type="entry name" value="RIBULOKINASE"/>
    <property type="match status" value="1"/>
</dbReference>